<protein>
    <submittedName>
        <fullName evidence="2">Uncharacterized protein</fullName>
    </submittedName>
</protein>
<feature type="region of interest" description="Disordered" evidence="1">
    <location>
        <begin position="63"/>
        <end position="104"/>
    </location>
</feature>
<accession>A0A241XRT0</accession>
<sequence>MKYTWEECDIHVGRQVDSHNRAERYVIGYDPRRNHEDGNLTLVSLRDGMQLTQEHTEASLADYLSDKGSENSRHAYRPVDIRQDDIPSQVTESLADSVPEEAKP</sequence>
<dbReference type="RefSeq" id="WP_065327558.1">
    <property type="nucleotide sequence ID" value="NZ_NFFZ01000004.1"/>
</dbReference>
<evidence type="ECO:0000313" key="2">
    <source>
        <dbReference type="EMBL" id="OTI63130.1"/>
    </source>
</evidence>
<evidence type="ECO:0000313" key="3">
    <source>
        <dbReference type="Proteomes" id="UP000194857"/>
    </source>
</evidence>
<organism evidence="2 3">
    <name type="scientific">Pseudomonas aeruginosa</name>
    <dbReference type="NCBI Taxonomy" id="287"/>
    <lineage>
        <taxon>Bacteria</taxon>
        <taxon>Pseudomonadati</taxon>
        <taxon>Pseudomonadota</taxon>
        <taxon>Gammaproteobacteria</taxon>
        <taxon>Pseudomonadales</taxon>
        <taxon>Pseudomonadaceae</taxon>
        <taxon>Pseudomonas</taxon>
    </lineage>
</organism>
<proteinExistence type="predicted"/>
<evidence type="ECO:0000256" key="1">
    <source>
        <dbReference type="SAM" id="MobiDB-lite"/>
    </source>
</evidence>
<dbReference type="AlphaFoldDB" id="A0A241XRT0"/>
<feature type="compositionally biased region" description="Basic and acidic residues" evidence="1">
    <location>
        <begin position="64"/>
        <end position="85"/>
    </location>
</feature>
<comment type="caution">
    <text evidence="2">The sequence shown here is derived from an EMBL/GenBank/DDBJ whole genome shotgun (WGS) entry which is preliminary data.</text>
</comment>
<reference evidence="3" key="1">
    <citation type="submission" date="2017-05" db="EMBL/GenBank/DDBJ databases">
        <authorList>
            <person name="Giani T."/>
            <person name="Arena F."/>
            <person name="Pollini S."/>
            <person name="Di Pilato V."/>
            <person name="D'Andrea M.M."/>
            <person name="Henrici De Angelis L."/>
            <person name="Bassetti M."/>
            <person name="Rossolini G.M."/>
        </authorList>
    </citation>
    <scope>NUCLEOTIDE SEQUENCE [LARGE SCALE GENOMIC DNA]</scope>
    <source>
        <strain evidence="3">S567_C10_BS</strain>
    </source>
</reference>
<dbReference type="EMBL" id="NFFZ01000004">
    <property type="protein sequence ID" value="OTI63130.1"/>
    <property type="molecule type" value="Genomic_DNA"/>
</dbReference>
<dbReference type="Proteomes" id="UP000194857">
    <property type="component" value="Unassembled WGS sequence"/>
</dbReference>
<name>A0A241XRT0_PSEAI</name>
<gene>
    <name evidence="2" type="ORF">CAZ10_09855</name>
</gene>